<evidence type="ECO:0000313" key="1">
    <source>
        <dbReference type="EMBL" id="TCU62280.1"/>
    </source>
</evidence>
<dbReference type="RefSeq" id="WP_132224245.1">
    <property type="nucleotide sequence ID" value="NZ_JADPGE010000001.1"/>
</dbReference>
<name>A0A4R3TKU7_9FIRM</name>
<keyword evidence="2" id="KW-1185">Reference proteome</keyword>
<accession>A0A4R3TKU7</accession>
<comment type="caution">
    <text evidence="1">The sequence shown here is derived from an EMBL/GenBank/DDBJ whole genome shotgun (WGS) entry which is preliminary data.</text>
</comment>
<dbReference type="EMBL" id="SMBP01000005">
    <property type="protein sequence ID" value="TCU62280.1"/>
    <property type="molecule type" value="Genomic_DNA"/>
</dbReference>
<organism evidence="1 2">
    <name type="scientific">Longicatena caecimuris</name>
    <dbReference type="NCBI Taxonomy" id="1796635"/>
    <lineage>
        <taxon>Bacteria</taxon>
        <taxon>Bacillati</taxon>
        <taxon>Bacillota</taxon>
        <taxon>Erysipelotrichia</taxon>
        <taxon>Erysipelotrichales</taxon>
        <taxon>Erysipelotrichaceae</taxon>
        <taxon>Longicatena</taxon>
    </lineage>
</organism>
<evidence type="ECO:0000313" key="2">
    <source>
        <dbReference type="Proteomes" id="UP000295773"/>
    </source>
</evidence>
<sequence length="145" mass="17600">MIKMYVIEISKMQEICQQKTGIAEQQLCLKLFSEVHGQIQMKEHDFQSIWKIITQDHPRRYISKKVHDQKKQGYYLCIEDTKTLIELRKRLTKIEMEEVLEKLRNEDRHVYRNDYLYYLDAMKRALLEGIQAAIKEDYGLVFYYD</sequence>
<protein>
    <submittedName>
        <fullName evidence="1">Uncharacterized protein</fullName>
    </submittedName>
</protein>
<dbReference type="AlphaFoldDB" id="A0A4R3TKU7"/>
<proteinExistence type="predicted"/>
<dbReference type="Proteomes" id="UP000295773">
    <property type="component" value="Unassembled WGS sequence"/>
</dbReference>
<reference evidence="1 2" key="1">
    <citation type="submission" date="2019-03" db="EMBL/GenBank/DDBJ databases">
        <title>Genomic Encyclopedia of Type Strains, Phase IV (KMG-IV): sequencing the most valuable type-strain genomes for metagenomic binning, comparative biology and taxonomic classification.</title>
        <authorList>
            <person name="Goeker M."/>
        </authorList>
    </citation>
    <scope>NUCLEOTIDE SEQUENCE [LARGE SCALE GENOMIC DNA]</scope>
    <source>
        <strain evidence="1 2">DSM 29481</strain>
    </source>
</reference>
<gene>
    <name evidence="1" type="ORF">EDD61_10588</name>
</gene>